<evidence type="ECO:0000259" key="2">
    <source>
        <dbReference type="PROSITE" id="PS50943"/>
    </source>
</evidence>
<dbReference type="Pfam" id="PF01381">
    <property type="entry name" value="HTH_3"/>
    <property type="match status" value="1"/>
</dbReference>
<reference evidence="3 4" key="1">
    <citation type="submission" date="2014-04" db="EMBL/GenBank/DDBJ databases">
        <authorList>
            <person name="Sears C."/>
            <person name="Carroll K."/>
            <person name="Sack B.R."/>
            <person name="Qadri F."/>
            <person name="Myers L.L."/>
            <person name="Chung G.-T."/>
            <person name="Escheverria P."/>
            <person name="Fraser C.M."/>
            <person name="Sadzewicz L."/>
            <person name="Shefchek K.A."/>
            <person name="Tallon L."/>
            <person name="Das S.P."/>
            <person name="Daugherty S."/>
            <person name="Mongodin E.F."/>
        </authorList>
    </citation>
    <scope>NUCLEOTIDE SEQUENCE [LARGE SCALE GENOMIC DNA]</scope>
    <source>
        <strain evidence="3 4">3978 T3 ii</strain>
    </source>
</reference>
<protein>
    <submittedName>
        <fullName evidence="3">Helix-turn-helix family protein</fullName>
    </submittedName>
</protein>
<dbReference type="Proteomes" id="UP000028013">
    <property type="component" value="Unassembled WGS sequence"/>
</dbReference>
<dbReference type="PROSITE" id="PS50943">
    <property type="entry name" value="HTH_CROC1"/>
    <property type="match status" value="1"/>
</dbReference>
<evidence type="ECO:0000256" key="1">
    <source>
        <dbReference type="ARBA" id="ARBA00023125"/>
    </source>
</evidence>
<keyword evidence="1" id="KW-0238">DNA-binding</keyword>
<dbReference type="PANTHER" id="PTHR46558:SF11">
    <property type="entry name" value="HTH-TYPE TRANSCRIPTIONAL REGULATOR XRE"/>
    <property type="match status" value="1"/>
</dbReference>
<dbReference type="InterPro" id="IPR001387">
    <property type="entry name" value="Cro/C1-type_HTH"/>
</dbReference>
<dbReference type="PANTHER" id="PTHR46558">
    <property type="entry name" value="TRACRIPTIONAL REGULATORY PROTEIN-RELATED-RELATED"/>
    <property type="match status" value="1"/>
</dbReference>
<feature type="domain" description="HTH cro/C1-type" evidence="2">
    <location>
        <begin position="23"/>
        <end position="76"/>
    </location>
</feature>
<gene>
    <name evidence="3" type="ORF">M094_1612</name>
</gene>
<accession>A0A078S1Y9</accession>
<dbReference type="CDD" id="cd00093">
    <property type="entry name" value="HTH_XRE"/>
    <property type="match status" value="1"/>
</dbReference>
<sequence length="161" mass="18130">MKIHEGKCTEKILKERERIGSRLAILRKKRNMTQEELANLCGVNRVNIAKIEKGAYNVSIDILSKVTSALGFVIDIKVDSSVCPTHFSQRKPVKLVIGKDYYVSFGNNEAHRCKLVDIPEMYQGQRIKIETPTPRGSITHILFADEIGTTPDEAVMNQVTM</sequence>
<dbReference type="Gene3D" id="1.10.260.40">
    <property type="entry name" value="lambda repressor-like DNA-binding domains"/>
    <property type="match status" value="1"/>
</dbReference>
<dbReference type="AlphaFoldDB" id="A0A078S1Y9"/>
<dbReference type="InterPro" id="IPR010982">
    <property type="entry name" value="Lambda_DNA-bd_dom_sf"/>
</dbReference>
<evidence type="ECO:0000313" key="3">
    <source>
        <dbReference type="EMBL" id="KDS50681.1"/>
    </source>
</evidence>
<dbReference type="RefSeq" id="WP_016272883.1">
    <property type="nucleotide sequence ID" value="NZ_JNHN01000174.1"/>
</dbReference>
<dbReference type="SUPFAM" id="SSF47413">
    <property type="entry name" value="lambda repressor-like DNA-binding domains"/>
    <property type="match status" value="1"/>
</dbReference>
<evidence type="ECO:0000313" key="4">
    <source>
        <dbReference type="Proteomes" id="UP000028013"/>
    </source>
</evidence>
<dbReference type="EMBL" id="JNHN01000174">
    <property type="protein sequence ID" value="KDS50681.1"/>
    <property type="molecule type" value="Genomic_DNA"/>
</dbReference>
<comment type="caution">
    <text evidence="3">The sequence shown here is derived from an EMBL/GenBank/DDBJ whole genome shotgun (WGS) entry which is preliminary data.</text>
</comment>
<organism evidence="3 4">
    <name type="scientific">Bacteroides uniformis str. 3978 T3 ii</name>
    <dbReference type="NCBI Taxonomy" id="1339349"/>
    <lineage>
        <taxon>Bacteria</taxon>
        <taxon>Pseudomonadati</taxon>
        <taxon>Bacteroidota</taxon>
        <taxon>Bacteroidia</taxon>
        <taxon>Bacteroidales</taxon>
        <taxon>Bacteroidaceae</taxon>
        <taxon>Bacteroides</taxon>
    </lineage>
</organism>
<dbReference type="SMART" id="SM00530">
    <property type="entry name" value="HTH_XRE"/>
    <property type="match status" value="1"/>
</dbReference>
<proteinExistence type="predicted"/>
<name>A0A078S1Y9_BACUN</name>
<dbReference type="GO" id="GO:0003677">
    <property type="term" value="F:DNA binding"/>
    <property type="evidence" value="ECO:0007669"/>
    <property type="project" value="UniProtKB-KW"/>
</dbReference>